<evidence type="ECO:0000313" key="2">
    <source>
        <dbReference type="EMBL" id="MBC8530953.1"/>
    </source>
</evidence>
<keyword evidence="3" id="KW-1185">Reference proteome</keyword>
<dbReference type="Pfam" id="PF11823">
    <property type="entry name" value="Se_S_carrier"/>
    <property type="match status" value="1"/>
</dbReference>
<gene>
    <name evidence="2" type="ORF">H8696_03735</name>
</gene>
<accession>A0A926D425</accession>
<sequence>MNHDLFGVASFRSRQNVIKLDRALKRNNISSNLITTPKKVSMGCGLSVQFDLKDFDRVREVMSRERPETFMGFYMVDKTQGFMRVLPLK</sequence>
<proteinExistence type="predicted"/>
<dbReference type="AlphaFoldDB" id="A0A926D425"/>
<dbReference type="EMBL" id="JACRSR010000001">
    <property type="protein sequence ID" value="MBC8530953.1"/>
    <property type="molecule type" value="Genomic_DNA"/>
</dbReference>
<organism evidence="2 3">
    <name type="scientific">Gehongia tenuis</name>
    <dbReference type="NCBI Taxonomy" id="2763655"/>
    <lineage>
        <taxon>Bacteria</taxon>
        <taxon>Bacillati</taxon>
        <taxon>Bacillota</taxon>
        <taxon>Clostridia</taxon>
        <taxon>Christensenellales</taxon>
        <taxon>Christensenellaceae</taxon>
        <taxon>Gehongia</taxon>
    </lineage>
</organism>
<reference evidence="2" key="1">
    <citation type="submission" date="2020-08" db="EMBL/GenBank/DDBJ databases">
        <title>Genome public.</title>
        <authorList>
            <person name="Liu C."/>
            <person name="Sun Q."/>
        </authorList>
    </citation>
    <scope>NUCLEOTIDE SEQUENCE</scope>
    <source>
        <strain evidence="2">NSJ-53</strain>
    </source>
</reference>
<evidence type="ECO:0000313" key="3">
    <source>
        <dbReference type="Proteomes" id="UP000623172"/>
    </source>
</evidence>
<protein>
    <submittedName>
        <fullName evidence="2">DUF3343 domain-containing protein</fullName>
    </submittedName>
</protein>
<name>A0A926D425_9FIRM</name>
<dbReference type="RefSeq" id="WP_249315021.1">
    <property type="nucleotide sequence ID" value="NZ_JACRSR010000001.1"/>
</dbReference>
<comment type="caution">
    <text evidence="2">The sequence shown here is derived from an EMBL/GenBank/DDBJ whole genome shotgun (WGS) entry which is preliminary data.</text>
</comment>
<dbReference type="InterPro" id="IPR021778">
    <property type="entry name" value="Se/S_carrier-like"/>
</dbReference>
<feature type="domain" description="Putative Se/S carrier protein-like" evidence="1">
    <location>
        <begin position="7"/>
        <end position="65"/>
    </location>
</feature>
<dbReference type="Proteomes" id="UP000623172">
    <property type="component" value="Unassembled WGS sequence"/>
</dbReference>
<evidence type="ECO:0000259" key="1">
    <source>
        <dbReference type="Pfam" id="PF11823"/>
    </source>
</evidence>